<dbReference type="InterPro" id="IPR001128">
    <property type="entry name" value="Cyt_P450"/>
</dbReference>
<keyword evidence="4 7" id="KW-0560">Oxidoreductase</keyword>
<dbReference type="InterPro" id="IPR017972">
    <property type="entry name" value="Cyt_P450_CS"/>
</dbReference>
<dbReference type="EMBL" id="JAFLRJ010000152">
    <property type="protein sequence ID" value="MBO0513487.1"/>
    <property type="molecule type" value="Genomic_DNA"/>
</dbReference>
<keyword evidence="3 7" id="KW-0479">Metal-binding</keyword>
<keyword evidence="5 7" id="KW-0408">Iron</keyword>
<evidence type="ECO:0000256" key="5">
    <source>
        <dbReference type="ARBA" id="ARBA00023004"/>
    </source>
</evidence>
<evidence type="ECO:0000256" key="4">
    <source>
        <dbReference type="ARBA" id="ARBA00023002"/>
    </source>
</evidence>
<dbReference type="RefSeq" id="WP_206962908.1">
    <property type="nucleotide sequence ID" value="NZ_BAAAJJ010000009.1"/>
</dbReference>
<dbReference type="InterPro" id="IPR002397">
    <property type="entry name" value="Cyt_P450_B"/>
</dbReference>
<evidence type="ECO:0000256" key="3">
    <source>
        <dbReference type="ARBA" id="ARBA00022723"/>
    </source>
</evidence>
<dbReference type="AlphaFoldDB" id="A0A939F7H6"/>
<dbReference type="Gene3D" id="1.10.630.10">
    <property type="entry name" value="Cytochrome P450"/>
    <property type="match status" value="1"/>
</dbReference>
<evidence type="ECO:0000313" key="8">
    <source>
        <dbReference type="EMBL" id="MBO0513487.1"/>
    </source>
</evidence>
<dbReference type="InterPro" id="IPR036396">
    <property type="entry name" value="Cyt_P450_sf"/>
</dbReference>
<sequence length="417" mass="45620">MTEAPEAPVVDLDIIKQLLPFDPFDEDFHRDPYPTYRKIREENGQVFRTPGGTVAVLSHQVASEILKDPRFGWGENPPIADQFVPNPDGPPGRPLIFMDPPDHTRIRTLVSKAFTPRTVQRLRGRTEQFAAELVAKAREQAAGGTVDLMDALLRPLPGLVLSELMDIPERYHPVFIALAKESGRGLDPGFTLSPEEKVIRDEARDGIIAAGAEMVEERKARPGDDLVSELVAARGEGGDRLSEMELSMTLMNLLAAGFNATAAMMGNCVLSLFGHGDQVKWFLDNPSQVQNSVEELLRYDSPLQLVPRTALQDAQVGDLQVPVGTDLSLVLGAANRDPEVYDDPDRLDLSRPAQRNLGFGHGIHFCVAAPIARMTAQATVAELAANGVELALEKPEFFPGIVLRTLSELPVTFNSPK</sequence>
<evidence type="ECO:0000256" key="6">
    <source>
        <dbReference type="ARBA" id="ARBA00023033"/>
    </source>
</evidence>
<dbReference type="PANTHER" id="PTHR46696:SF1">
    <property type="entry name" value="CYTOCHROME P450 YJIB-RELATED"/>
    <property type="match status" value="1"/>
</dbReference>
<keyword evidence="2 7" id="KW-0349">Heme</keyword>
<dbReference type="GO" id="GO:0020037">
    <property type="term" value="F:heme binding"/>
    <property type="evidence" value="ECO:0007669"/>
    <property type="project" value="InterPro"/>
</dbReference>
<dbReference type="SUPFAM" id="SSF48264">
    <property type="entry name" value="Cytochrome P450"/>
    <property type="match status" value="1"/>
</dbReference>
<evidence type="ECO:0000313" key="9">
    <source>
        <dbReference type="Proteomes" id="UP000664167"/>
    </source>
</evidence>
<gene>
    <name evidence="8" type="ORF">J0695_17015</name>
</gene>
<dbReference type="PROSITE" id="PS00086">
    <property type="entry name" value="CYTOCHROME_P450"/>
    <property type="match status" value="1"/>
</dbReference>
<evidence type="ECO:0000256" key="2">
    <source>
        <dbReference type="ARBA" id="ARBA00022617"/>
    </source>
</evidence>
<dbReference type="GO" id="GO:0005506">
    <property type="term" value="F:iron ion binding"/>
    <property type="evidence" value="ECO:0007669"/>
    <property type="project" value="InterPro"/>
</dbReference>
<dbReference type="PRINTS" id="PR00359">
    <property type="entry name" value="BP450"/>
</dbReference>
<keyword evidence="9" id="KW-1185">Reference proteome</keyword>
<comment type="similarity">
    <text evidence="1 7">Belongs to the cytochrome P450 family.</text>
</comment>
<dbReference type="PANTHER" id="PTHR46696">
    <property type="entry name" value="P450, PUTATIVE (EUROFUNG)-RELATED"/>
    <property type="match status" value="1"/>
</dbReference>
<comment type="caution">
    <text evidence="8">The sequence shown here is derived from an EMBL/GenBank/DDBJ whole genome shotgun (WGS) entry which is preliminary data.</text>
</comment>
<evidence type="ECO:0000256" key="7">
    <source>
        <dbReference type="RuleBase" id="RU000461"/>
    </source>
</evidence>
<accession>A0A939F7H6</accession>
<proteinExistence type="inferred from homology"/>
<protein>
    <submittedName>
        <fullName evidence="8">Cytochrome P450</fullName>
    </submittedName>
</protein>
<dbReference type="GO" id="GO:0016705">
    <property type="term" value="F:oxidoreductase activity, acting on paired donors, with incorporation or reduction of molecular oxygen"/>
    <property type="evidence" value="ECO:0007669"/>
    <property type="project" value="InterPro"/>
</dbReference>
<evidence type="ECO:0000256" key="1">
    <source>
        <dbReference type="ARBA" id="ARBA00010617"/>
    </source>
</evidence>
<keyword evidence="6 7" id="KW-0503">Monooxygenase</keyword>
<reference evidence="8" key="1">
    <citation type="submission" date="2021-03" db="EMBL/GenBank/DDBJ databases">
        <title>Streptomyces poriferae sp. nov., a novel marine sponge-derived Actinobacteria species with anti-MRSA activity.</title>
        <authorList>
            <person name="Sandoval-Powers M."/>
            <person name="Kralova S."/>
            <person name="Nguyen G.-S."/>
            <person name="Fawwal D."/>
            <person name="Degnes K."/>
            <person name="Klinkenberg G."/>
            <person name="Sletta H."/>
            <person name="Wentzel A."/>
            <person name="Liles M.R."/>
        </authorList>
    </citation>
    <scope>NUCLEOTIDE SEQUENCE</scope>
    <source>
        <strain evidence="8">DSM 41794</strain>
    </source>
</reference>
<dbReference type="Proteomes" id="UP000664167">
    <property type="component" value="Unassembled WGS sequence"/>
</dbReference>
<organism evidence="8 9">
    <name type="scientific">Streptomyces beijiangensis</name>
    <dbReference type="NCBI Taxonomy" id="163361"/>
    <lineage>
        <taxon>Bacteria</taxon>
        <taxon>Bacillati</taxon>
        <taxon>Actinomycetota</taxon>
        <taxon>Actinomycetes</taxon>
        <taxon>Kitasatosporales</taxon>
        <taxon>Streptomycetaceae</taxon>
        <taxon>Streptomyces</taxon>
    </lineage>
</organism>
<name>A0A939F7H6_9ACTN</name>
<dbReference type="CDD" id="cd20625">
    <property type="entry name" value="CYP164-like"/>
    <property type="match status" value="1"/>
</dbReference>
<dbReference type="GO" id="GO:0004497">
    <property type="term" value="F:monooxygenase activity"/>
    <property type="evidence" value="ECO:0007669"/>
    <property type="project" value="UniProtKB-KW"/>
</dbReference>
<dbReference type="Pfam" id="PF00067">
    <property type="entry name" value="p450"/>
    <property type="match status" value="1"/>
</dbReference>
<dbReference type="FunFam" id="1.10.630.10:FF:000018">
    <property type="entry name" value="Cytochrome P450 monooxygenase"/>
    <property type="match status" value="1"/>
</dbReference>